<dbReference type="GeneID" id="94428524"/>
<feature type="region of interest" description="Disordered" evidence="1">
    <location>
        <begin position="2013"/>
        <end position="2039"/>
    </location>
</feature>
<feature type="compositionally biased region" description="Basic and acidic residues" evidence="1">
    <location>
        <begin position="2735"/>
        <end position="2751"/>
    </location>
</feature>
<feature type="compositionally biased region" description="Basic and acidic residues" evidence="1">
    <location>
        <begin position="1528"/>
        <end position="1588"/>
    </location>
</feature>
<feature type="region of interest" description="Disordered" evidence="1">
    <location>
        <begin position="1870"/>
        <end position="1921"/>
    </location>
</feature>
<feature type="compositionally biased region" description="Basic and acidic residues" evidence="1">
    <location>
        <begin position="2942"/>
        <end position="2961"/>
    </location>
</feature>
<feature type="compositionally biased region" description="Polar residues" evidence="1">
    <location>
        <begin position="3674"/>
        <end position="3690"/>
    </location>
</feature>
<feature type="compositionally biased region" description="Polar residues" evidence="1">
    <location>
        <begin position="3103"/>
        <end position="3113"/>
    </location>
</feature>
<feature type="compositionally biased region" description="Basic and acidic residues" evidence="1">
    <location>
        <begin position="545"/>
        <end position="571"/>
    </location>
</feature>
<accession>A0A2C6KKL2</accession>
<feature type="compositionally biased region" description="Polar residues" evidence="1">
    <location>
        <begin position="5039"/>
        <end position="5055"/>
    </location>
</feature>
<feature type="region of interest" description="Disordered" evidence="1">
    <location>
        <begin position="2564"/>
        <end position="2757"/>
    </location>
</feature>
<feature type="compositionally biased region" description="Low complexity" evidence="1">
    <location>
        <begin position="2962"/>
        <end position="2973"/>
    </location>
</feature>
<keyword evidence="3" id="KW-1185">Reference proteome</keyword>
<feature type="compositionally biased region" description="Basic and acidic residues" evidence="1">
    <location>
        <begin position="762"/>
        <end position="786"/>
    </location>
</feature>
<dbReference type="PANTHER" id="PTHR38566">
    <property type="entry name" value="RNA_LIG_T4_1 DOMAIN-CONTAINING PROTEIN"/>
    <property type="match status" value="1"/>
</dbReference>
<comment type="caution">
    <text evidence="2">The sequence shown here is derived from an EMBL/GenBank/DDBJ whole genome shotgun (WGS) entry which is preliminary data.</text>
</comment>
<feature type="compositionally biased region" description="Basic and acidic residues" evidence="1">
    <location>
        <begin position="3757"/>
        <end position="3767"/>
    </location>
</feature>
<feature type="region of interest" description="Disordered" evidence="1">
    <location>
        <begin position="3094"/>
        <end position="3156"/>
    </location>
</feature>
<feature type="region of interest" description="Disordered" evidence="1">
    <location>
        <begin position="1319"/>
        <end position="1344"/>
    </location>
</feature>
<feature type="compositionally biased region" description="Low complexity" evidence="1">
    <location>
        <begin position="2330"/>
        <end position="2339"/>
    </location>
</feature>
<dbReference type="PANTHER" id="PTHR38566:SF1">
    <property type="entry name" value="CHROMOSOME UNDETERMINED SCAFFOLD_18, WHOLE GENOME SHOTGUN SEQUENCE"/>
    <property type="match status" value="1"/>
</dbReference>
<feature type="region of interest" description="Disordered" evidence="1">
    <location>
        <begin position="3748"/>
        <end position="3839"/>
    </location>
</feature>
<feature type="compositionally biased region" description="Basic and acidic residues" evidence="1">
    <location>
        <begin position="3774"/>
        <end position="3788"/>
    </location>
</feature>
<evidence type="ECO:0000313" key="2">
    <source>
        <dbReference type="EMBL" id="PHJ21040.1"/>
    </source>
</evidence>
<feature type="compositionally biased region" description="Polar residues" evidence="1">
    <location>
        <begin position="1081"/>
        <end position="1091"/>
    </location>
</feature>
<name>A0A2C6KKL2_9APIC</name>
<feature type="compositionally biased region" description="Basic residues" evidence="1">
    <location>
        <begin position="460"/>
        <end position="470"/>
    </location>
</feature>
<feature type="region of interest" description="Disordered" evidence="1">
    <location>
        <begin position="3957"/>
        <end position="3993"/>
    </location>
</feature>
<feature type="compositionally biased region" description="Basic residues" evidence="1">
    <location>
        <begin position="2813"/>
        <end position="2827"/>
    </location>
</feature>
<sequence length="5296" mass="586228">MDLEESKMRWNCHGDDNDGLLSSLVSLQERSYDSSGESRRIELFLRLLERLNGAPFFYSLSHIHAVRRERRHRAQREMSPVRHSRKTKDCSTDRREEIVIPCTSMTVHVSPSTSSSSLSCTASSLLVSSLRGKNNPVDKTGCSDICPSSRKQLSSSSMSTNFFLSVPSPFLVNSQDPTKAKTLPSPGHAPITPECISCTSLEKNTPSLFPVDSFVDSSRLGHSSRKFSAFYHHQSSPFSFSSPFPPPSAIVGRSLWQGLQQLRKHVQSPTVSSHSAAPPASSRENTNEESKKKRARILPASVSETSDGRRQVPSALSASQPNEPEAVERRENERSWRENGDAPRLPSTETDFFPPKTDLLERERQVEMSRPDALSLSTVGTTRGEEADQRLLSAGHSHIAVFCDERKKREKFSRGLTSEKDVTSVETTKENIVAAGRLDSSSVGEGADNARKPGEVAMSKRQRRKERRRQAAQAIAESLTGEKGLQDEVAYECFREAMDDNQEEGTGKGGYTRSLGQMQRPPPVSFSLIRVEQPLEEEGQGPFSGDERLPKREILDRAEGQEGENERKALFIEEGEDEIEKTEKNTVSQPHETADASTIQTEEAGEGREDFKCREVTEEKKKEKEGEEGRHSVVDPVDVGENGSYACSLGREMRPMKIEEMTMKKKEQKEKKEGENREREKGVCMEEKAEGLNHSESCQSQEEPFCHQHRQPKVQKRNTKIVDISLKQKLTEDDIYSAISPLQFLLRRGMSLLELTLYYDPRTKDERPNDARRKTGKEEDNEDSMRGRRGRGRTSSRSVEGSEETSCRNNFLASRDDFNDTFRVKEEEGAIRRLQDRGGGDERQPVKDLEHADRLDVLAEDHATLQSSSLCKVKMQEDGVAVVPGTRCMECSFLSPPRYHEGSPLEVSCTSSSALSSDVQQSLSTPVYHAATEILPLVKETRQHLLRMGLPKFFDLHLPLLASVLLCLHSHTKRTLSKEEGGTREFFSARFFPSRPHLHHVAHLREKDMSVSMKSCNKIDEGQGDDVAPGEKKESNMVFNHEKKNEDSQQLKEKKKKTKKDRGEGEQETIKKVKDEEDVQRSSYEGKNGSRNEVVFSAEESVENILKVSAEAIKETPADRGFLARKLTECQRAIAEEAETVKKDVRDDNEERRKADTLVHEKELRLDKSAKIMEEEARRSLYTREEDILSLTRAAVFQAEVLRPIVLSSSAVSLSSSRRLALRLHVALELVTALHQCMNLSTRYAEGGTDIPAMKMTRENTTTKPEMESHNHSKGGERKKWLVEESVENEGGTVPAVEQVLEERKKENNLSENTMLRQTDDHAIRRTQRHETDKDEEVDKEENRQIAYEPESNLSWVDHNSPSVIEKEKDEIQVSDSSSFSPPTCSLSSLSHVNVSSFPILPSSLPFQASPSSENVRGDCGACIEVVAVEKLNGENAQISFSSTLGKWCVCSKNVCLVLSSTSNGKNCRRRGKSGNACMDKFSIFQSPSGRLTASAGDSSFPCSKARTGEKKSSESDLEENSTLASADEERKIKRDKSSLRESEAESSDEARRRRKGEGRAGNKERGEEIKTRERQGKTKEMNDKKEEEVQDDSEQTDDDDDDDLRGKKKEARYQHALKVARAWRRLIRNLSETQVLDLQVFLANHTLIGELVGCSEKQHFVRYDEFVSREIYASAEPPSSHQTRSSACWSQTVNEGVACHSPSSSSSPSVFFSSRQVIRQTDGKSFLIFYAIVPHDGLRLCLPPLRSLYLLKHRFHLPTARIYSSIRAYGAYELLMKLQHLVDSVFCQDVTLIDGGEEEERTTVGIAKGGGGEGVVLYFSGPCLRPCFSADLCASCSRGPVSTSAPDQFRFKSNKSTTVSSVDQIKNENVKETGEMNEQTKREKTQAELTERDMKRNTHDESHSHHLSIPHRNASSSCGVPPPYLPSPPQLPVAFSSSCCSSSKSSYDFCACSSDTWPSCVAFPLVLGLAKVKCFGYTIRRRIREKIRHLFTSFKILTLAPLLSQMLDARLPDRSDSSSSVLFSSAQQSRRRRRREKAKTGAEGLATCAFLERELLVCMQSTMNETERRKEPGTGSRKVPSIYTAPEMWGRRTDSYESGRNLLRDDSVGTSSRHTELLSEGHTEATLYRAQRRVREILERSFEGDRKKRGQEGRNISGKRYSWSDLARGSQRVEAALAVVVEDSESSRWNCPSFASFSACASPSFSCPTSPCSPLPTPSALPPLRSPGISDQVPPSSWSEVNPRPAEECRLNSAVLSFLQETLGLIPYQPQYYKALDLIRSCLLQSSPGVGCYGRVCPSSKDKHRQDQSRNRMRDAINVKDMTDRTDKTPPSSDSSPTAERKCLLKRRNGRDMIGKNHVEGGEDESIRSSSTSHRDETNEDCQQRDMKSVPSRLSSSSRHDGQSPQSKPPEQMRGRGEKPYHRNDDVVLDGSSSSWSSDPSEEPSKVVYELVKRLTGSYHDALAYATALATAVVLLQSPSDTSTQACFTSDVLTLAPTERGQSDGVYTRASQDKEDITVREYYRWGEGEILQSTLGELASFVDLKFLDFLDEATAFCEALRSRRHHRSQTLERPALVSSSSEEEEDKTEVPRKGQRVGSNSHQAPGVATLNDFSCSERQEESQEVGREEGLHEREVENEEEVHQKEKNFSRVDTNEAREQKTKRNQRKKDTTREESESMCVPPEDHNEETSVSFDSSPRSAFVKDSSLSSSSATLPRTKDDNGESSASSHFRPRLRERSEKSDSETDIKESSGCTGRSSAVPVICLVIPPLTLSVETYDLLSWACHERGCRLVLRHTLTESCSECRPMPPANHRRSDRISNAKRKGKSEAGSVGGGLGHDASLMHSKMKNDGEGEEGKQQEEQEEEAKKEDGSSPLSDKETLILEDAASRCDETALVKDKARVIEMSTTGGEKEKDSPVSHEVIPRERGKTKRSKFSSTTCEEKNEKGVERQCLRRDGKPSFDSSSSPYSKGSLLHSQEIAMCPRKNEGAPWKNSSSDDKNKRRIFPSSYRASAPCLSCCCGVRPSHLISDGNETPSFSSSSSSHADLVLIWGYTQPEPSVMPALGSWGECLECLSNLRILFEKILLSLEEGEEKDSEEVSQAMTKKGSSASESHEGRCESLGVSRDDLLHSEMRSEEEPYLEPPEERRHPWACPTDSYNSHAISLFLKTSSYRSEGKTEQRGQEKKRKGAFLIDLKDDGEKEVRDHERRGQQDTRKRSSTTSLSSSCEGHQPQASSRPLPSSSPQPNKVPSSSGDTRGKRDRSPSSPSPDSEVGSRDVEEKAEKNYHAALSPRDGKKRIRRLDREEERNSRGWDRKNPDRGGDGSFDCAFNSEKLKKLVITDATLQFFDLVTRSGVGNKERAFNSAVMLIRFWQRMLCHIAERERRTSPPSLSSSRYSCCSYGSSSSLLSEERNAWKSLPCDAVIPRSWKEQGTSQFRANLKAGSNQLQQQTERRSEVFPGSRSTGRKQDMASERMDSGMSWKMPSLSPPKLVFIDLPLPPQTPLSTFSAEEKPTKTESPGEQDGTSREGSSQDSGVTETERRGGFDSLRQLARANEGVRQFLRAIDSLSQANPPAGEENSPGSRVDSKARGGVVPEVTTSSTTTTAIPLGDGQFSGRDEARKTQGEPSQWYFSAVQDGADTQGSSSFTGTGGQEQQQRSPTAQGEKPSDGSPGNQKNQAGELRSSQKLGEAKGGQRRTQVKQEDSPLALITCILPVGFPGCGKSTTLMHFVQKAVRNCMQRRKERTQGCLGGEQKQHEDAEGGEQRPQQSHAERDRRLSDEREGEAAEQDAEGGEIAITVWAASSPRSTSTSGTSSRGRSSTEELESQGDDVVKPKMSAGSFSSICQIPSTLSQTASNSLKEAPLIQTEETVSSNAKSLKYLERNQPSACSPLPQESTTRENLSHIGEADIVFLVSSDEATGAALRRRGYQKNGPANTPFRRVVETLRGTWEGGSLSSAEGNPTIVGTSVADNMNRDRETGEKNADDEIPQHEFRHAAREGASSLSASIDRFFSQLTERLSKVLLATSKSKVDIGRHGSQTAAIHSEEADTTAPPSNRLERNAGQGPSGSTKMDELSTEGRGTHPSTSEEEKGIDRYSVVGDLLRIIQPPCTMQRRRKRRPLRICVLIDKNFPVDAIPRQAGTLQGHVATLNRVLSQVAASNRLQTEGSQEGFENRGPPGGTDQMDRERLFVKSAVCLMTLPPDARQDGSVRGRYLSASSLESPDFRPSTARPLAGLSYQWPFPWSLTTLCHCLRRVLIRSDHPTLPVKKALRREAEQTVLPSLSVALKGELTDSTCTTTAAALLCTSSGMASDGSLKGCDPQKMPRDYAQMEQPVQQKGACNLVNVFLSFVRLFRGQSLEKADLLRGIGEVDEVFEAHSVWLPCERVMKLGTQEVGKTAGWDFEPPKEPTKQETTVDKGVKVLSPSDSSNSSRALRTRCEEYLSSEVEEECASLIAAALHRMRPFDDNLSNTPLYERLVTLMSSRSVGQLDCSRTTNSNEDGRMSSFAGGRVSGSLGEKIVPAASSSSPVLGEYHTVATAPRSLSEGGNAGLLATISAERDLRRDVTDDRESSSGEPHARSSEGKGMISTLEKSRLLSIATELQTANEVAKQVEATFERLRLDSKYGSTFLQFGSQTVTAPYGPQFRNGRRLDQGQRRTPERARQARWEAPQGERGRANLTGGRDNGRVSDTQQRYPRHPNSCTTYDHRPAEPFRRLLPGRGSERPRGNGRIEGEEPVQLHNMGEVSSKGQSTRLEKTDDRHFPGLEGTHRFPGEALSHGLGAALVQDQSNPRRQDSWPQAEYFYAPSRPSGQQIQTKPPSPNLSEALENWTGDSREESTVVQLMLPIYYGVDVQQHGNLLFSLVSSALDDIVCHSRSKMLQSVAARFSQMVPGLRRVNGLHVTTYFLGGGAIATTRHQIAETEAALQKRVLRAQCQTSSAYSSYAVSPQYPPAQQLTGGAASGRPIEGRGQRLDNAVRTKECLWALLASKPVIGTAFNFAVTHIILFGEGLVVAAVRPLSPLLLLPNESDSFKSRSGSCTRTRSEPQLESFSPVGGVSPPLSADSTGIGQSHSFPPAGRASRGDSNGSPTSLSLSDGRWQQVNTASHRRDLAQQGSMAPRGGEPVSICTSSWVHVADRYQGERLPSSGQFKSEGQAPTGDAKHCRPVLPFGEKRYPHISLMLARHLKPQFSNVVAAATANALAQATQQRLLSSSVPELFQTGAGLLEGSYEVAESTDRDDLLFSSAEEERDERGGGRWIVLENLLVAGRRATTLVWCAPAGTQVAGNFTQR</sequence>
<feature type="compositionally biased region" description="Polar residues" evidence="1">
    <location>
        <begin position="1489"/>
        <end position="1502"/>
    </location>
</feature>
<feature type="region of interest" description="Disordered" evidence="1">
    <location>
        <begin position="2908"/>
        <end position="2973"/>
    </location>
</feature>
<feature type="compositionally biased region" description="Polar residues" evidence="1">
    <location>
        <begin position="4693"/>
        <end position="4709"/>
    </location>
</feature>
<feature type="region of interest" description="Disordered" evidence="1">
    <location>
        <begin position="3445"/>
        <end position="3554"/>
    </location>
</feature>
<feature type="compositionally biased region" description="Basic and acidic residues" evidence="1">
    <location>
        <begin position="3275"/>
        <end position="3288"/>
    </location>
</feature>
<feature type="compositionally biased region" description="Basic and acidic residues" evidence="1">
    <location>
        <begin position="2912"/>
        <end position="2929"/>
    </location>
</feature>
<feature type="compositionally biased region" description="Basic and acidic residues" evidence="1">
    <location>
        <begin position="1036"/>
        <end position="1052"/>
    </location>
</feature>
<feature type="compositionally biased region" description="Low complexity" evidence="1">
    <location>
        <begin position="268"/>
        <end position="282"/>
    </location>
</feature>
<feature type="region of interest" description="Disordered" evidence="1">
    <location>
        <begin position="498"/>
        <end position="646"/>
    </location>
</feature>
<feature type="compositionally biased region" description="Basic and acidic residues" evidence="1">
    <location>
        <begin position="1061"/>
        <end position="1075"/>
    </location>
</feature>
<evidence type="ECO:0000313" key="3">
    <source>
        <dbReference type="Proteomes" id="UP000221165"/>
    </source>
</evidence>
<dbReference type="RefSeq" id="XP_067922725.1">
    <property type="nucleotide sequence ID" value="XM_068065313.1"/>
</dbReference>
<feature type="compositionally biased region" description="Basic and acidic residues" evidence="1">
    <location>
        <begin position="2616"/>
        <end position="2677"/>
    </location>
</feature>
<feature type="compositionally biased region" description="Basic and acidic residues" evidence="1">
    <location>
        <begin position="1319"/>
        <end position="1333"/>
    </location>
</feature>
<feature type="region of interest" description="Disordered" evidence="1">
    <location>
        <begin position="436"/>
        <end position="481"/>
    </location>
</feature>
<dbReference type="OrthoDB" id="331813at2759"/>
<feature type="region of interest" description="Disordered" evidence="1">
    <location>
        <begin position="4037"/>
        <end position="4096"/>
    </location>
</feature>
<feature type="region of interest" description="Disordered" evidence="1">
    <location>
        <begin position="2296"/>
        <end position="2444"/>
    </location>
</feature>
<organism evidence="2 3">
    <name type="scientific">Cystoisospora suis</name>
    <dbReference type="NCBI Taxonomy" id="483139"/>
    <lineage>
        <taxon>Eukaryota</taxon>
        <taxon>Sar</taxon>
        <taxon>Alveolata</taxon>
        <taxon>Apicomplexa</taxon>
        <taxon>Conoidasida</taxon>
        <taxon>Coccidia</taxon>
        <taxon>Eucoccidiorida</taxon>
        <taxon>Eimeriorina</taxon>
        <taxon>Sarcocystidae</taxon>
        <taxon>Cystoisospora</taxon>
    </lineage>
</organism>
<feature type="compositionally biased region" description="Basic and acidic residues" evidence="1">
    <location>
        <begin position="2351"/>
        <end position="2389"/>
    </location>
</feature>
<feature type="compositionally biased region" description="Basic and acidic residues" evidence="1">
    <location>
        <begin position="2301"/>
        <end position="2329"/>
    </location>
</feature>
<feature type="compositionally biased region" description="Polar residues" evidence="1">
    <location>
        <begin position="585"/>
        <end position="601"/>
    </location>
</feature>
<feature type="compositionally biased region" description="Basic and acidic residues" evidence="1">
    <location>
        <begin position="1870"/>
        <end position="1905"/>
    </location>
</feature>
<feature type="compositionally biased region" description="Low complexity" evidence="1">
    <location>
        <begin position="3807"/>
        <end position="3822"/>
    </location>
</feature>
<feature type="region of interest" description="Disordered" evidence="1">
    <location>
        <begin position="3568"/>
        <end position="3709"/>
    </location>
</feature>
<feature type="compositionally biased region" description="Basic and acidic residues" evidence="1">
    <location>
        <begin position="3196"/>
        <end position="3218"/>
    </location>
</feature>
<feature type="compositionally biased region" description="Basic and acidic residues" evidence="1">
    <location>
        <begin position="4565"/>
        <end position="4587"/>
    </location>
</feature>
<feature type="region of interest" description="Disordered" evidence="1">
    <location>
        <begin position="4565"/>
        <end position="4592"/>
    </location>
</feature>
<feature type="compositionally biased region" description="Low complexity" evidence="1">
    <location>
        <begin position="3644"/>
        <end position="3662"/>
    </location>
</feature>
<feature type="compositionally biased region" description="Low complexity" evidence="1">
    <location>
        <begin position="3221"/>
        <end position="3248"/>
    </location>
</feature>
<evidence type="ECO:0000256" key="1">
    <source>
        <dbReference type="SAM" id="MobiDB-lite"/>
    </source>
</evidence>
<feature type="compositionally biased region" description="Polar residues" evidence="1">
    <location>
        <begin position="5068"/>
        <end position="5078"/>
    </location>
</feature>
<dbReference type="EMBL" id="MIGC01002468">
    <property type="protein sequence ID" value="PHJ21040.1"/>
    <property type="molecule type" value="Genomic_DNA"/>
</dbReference>
<gene>
    <name evidence="2" type="ORF">CSUI_005134</name>
</gene>
<feature type="region of interest" description="Disordered" evidence="1">
    <location>
        <begin position="2803"/>
        <end position="2881"/>
    </location>
</feature>
<feature type="compositionally biased region" description="Polar residues" evidence="1">
    <location>
        <begin position="3530"/>
        <end position="3540"/>
    </location>
</feature>
<feature type="compositionally biased region" description="Acidic residues" evidence="1">
    <location>
        <begin position="1589"/>
        <end position="1604"/>
    </location>
</feature>
<feature type="compositionally biased region" description="Basic and acidic residues" evidence="1">
    <location>
        <begin position="4710"/>
        <end position="4719"/>
    </location>
</feature>
<feature type="compositionally biased region" description="Basic and acidic residues" evidence="1">
    <location>
        <begin position="4726"/>
        <end position="4738"/>
    </location>
</feature>
<protein>
    <submittedName>
        <fullName evidence="2">Uncharacterized protein</fullName>
    </submittedName>
</protein>
<feature type="region of interest" description="Disordered" evidence="1">
    <location>
        <begin position="4165"/>
        <end position="4188"/>
    </location>
</feature>
<proteinExistence type="predicted"/>
<feature type="compositionally biased region" description="Basic and acidic residues" evidence="1">
    <location>
        <begin position="605"/>
        <end position="633"/>
    </location>
</feature>
<feature type="region of interest" description="Disordered" evidence="1">
    <location>
        <begin position="1489"/>
        <end position="1607"/>
    </location>
</feature>
<feature type="compositionally biased region" description="Basic and acidic residues" evidence="1">
    <location>
        <begin position="2849"/>
        <end position="2881"/>
    </location>
</feature>
<feature type="region of interest" description="Disordered" evidence="1">
    <location>
        <begin position="262"/>
        <end position="355"/>
    </location>
</feature>
<feature type="compositionally biased region" description="Polar residues" evidence="1">
    <location>
        <begin position="2691"/>
        <end position="2700"/>
    </location>
</feature>
<feature type="region of interest" description="Disordered" evidence="1">
    <location>
        <begin position="4645"/>
        <end position="4738"/>
    </location>
</feature>
<feature type="compositionally biased region" description="Basic and acidic residues" evidence="1">
    <location>
        <begin position="3304"/>
        <end position="3324"/>
    </location>
</feature>
<feature type="compositionally biased region" description="Low complexity" evidence="1">
    <location>
        <begin position="2018"/>
        <end position="2029"/>
    </location>
</feature>
<feature type="compositionally biased region" description="Basic and acidic residues" evidence="1">
    <location>
        <begin position="3176"/>
        <end position="3185"/>
    </location>
</feature>
<dbReference type="Proteomes" id="UP000221165">
    <property type="component" value="Unassembled WGS sequence"/>
</dbReference>
<reference evidence="2 3" key="1">
    <citation type="journal article" date="2017" name="Int. J. Parasitol.">
        <title>The genome of the protozoan parasite Cystoisospora suis and a reverse vaccinology approach to identify vaccine candidates.</title>
        <authorList>
            <person name="Palmieri N."/>
            <person name="Shrestha A."/>
            <person name="Ruttkowski B."/>
            <person name="Beck T."/>
            <person name="Vogl C."/>
            <person name="Tomley F."/>
            <person name="Blake D.P."/>
            <person name="Joachim A."/>
        </authorList>
    </citation>
    <scope>NUCLEOTIDE SEQUENCE [LARGE SCALE GENOMIC DNA]</scope>
    <source>
        <strain evidence="2 3">Wien I</strain>
    </source>
</reference>
<feature type="compositionally biased region" description="Polar residues" evidence="1">
    <location>
        <begin position="5088"/>
        <end position="5110"/>
    </location>
</feature>
<feature type="region of interest" description="Disordered" evidence="1">
    <location>
        <begin position="762"/>
        <end position="807"/>
    </location>
</feature>
<feature type="compositionally biased region" description="Basic and acidic residues" evidence="1">
    <location>
        <begin position="326"/>
        <end position="341"/>
    </location>
</feature>
<dbReference type="VEuPathDB" id="ToxoDB:CSUI_005134"/>
<feature type="compositionally biased region" description="Basic and acidic residues" evidence="1">
    <location>
        <begin position="4654"/>
        <end position="4681"/>
    </location>
</feature>
<feature type="compositionally biased region" description="Basic and acidic residues" evidence="1">
    <location>
        <begin position="3114"/>
        <end position="3139"/>
    </location>
</feature>
<feature type="compositionally biased region" description="Basic and acidic residues" evidence="1">
    <location>
        <begin position="3469"/>
        <end position="3479"/>
    </location>
</feature>
<feature type="region of interest" description="Disordered" evidence="1">
    <location>
        <begin position="1036"/>
        <end position="1092"/>
    </location>
</feature>
<feature type="compositionally biased region" description="Basic and acidic residues" evidence="1">
    <location>
        <begin position="3977"/>
        <end position="3993"/>
    </location>
</feature>
<feature type="region of interest" description="Disordered" evidence="1">
    <location>
        <begin position="5035"/>
        <end position="5129"/>
    </location>
</feature>
<feature type="compositionally biased region" description="Basic and acidic residues" evidence="1">
    <location>
        <begin position="2412"/>
        <end position="2427"/>
    </location>
</feature>
<feature type="compositionally biased region" description="Polar residues" evidence="1">
    <location>
        <begin position="3958"/>
        <end position="3975"/>
    </location>
</feature>
<feature type="region of interest" description="Disordered" evidence="1">
    <location>
        <begin position="662"/>
        <end position="684"/>
    </location>
</feature>
<feature type="region of interest" description="Disordered" evidence="1">
    <location>
        <begin position="3171"/>
        <end position="3327"/>
    </location>
</feature>